<dbReference type="InterPro" id="IPR036388">
    <property type="entry name" value="WH-like_DNA-bd_sf"/>
</dbReference>
<dbReference type="STRING" id="7176.B0WGK8"/>
<keyword evidence="2 3" id="KW-0694">RNA-binding</keyword>
<feature type="region of interest" description="Disordered" evidence="4">
    <location>
        <begin position="1"/>
        <end position="38"/>
    </location>
</feature>
<dbReference type="PROSITE" id="PS50102">
    <property type="entry name" value="RRM"/>
    <property type="match status" value="1"/>
</dbReference>
<evidence type="ECO:0000313" key="9">
    <source>
        <dbReference type="EnsemblMetazoa" id="CPIJ005821-PA"/>
    </source>
</evidence>
<evidence type="ECO:0000313" key="10">
    <source>
        <dbReference type="Proteomes" id="UP000002320"/>
    </source>
</evidence>
<organism>
    <name type="scientific">Culex quinquefasciatus</name>
    <name type="common">Southern house mosquito</name>
    <name type="synonym">Culex pungens</name>
    <dbReference type="NCBI Taxonomy" id="7176"/>
    <lineage>
        <taxon>Eukaryota</taxon>
        <taxon>Metazoa</taxon>
        <taxon>Ecdysozoa</taxon>
        <taxon>Arthropoda</taxon>
        <taxon>Hexapoda</taxon>
        <taxon>Insecta</taxon>
        <taxon>Pterygota</taxon>
        <taxon>Neoptera</taxon>
        <taxon>Endopterygota</taxon>
        <taxon>Diptera</taxon>
        <taxon>Nematocera</taxon>
        <taxon>Culicoidea</taxon>
        <taxon>Culicidae</taxon>
        <taxon>Culicinae</taxon>
        <taxon>Culicini</taxon>
        <taxon>Culex</taxon>
        <taxon>Culex</taxon>
    </lineage>
</organism>
<protein>
    <submittedName>
        <fullName evidence="8 9">Multi-sex-combs</fullName>
    </submittedName>
</protein>
<dbReference type="InterPro" id="IPR012677">
    <property type="entry name" value="Nucleotide-bd_a/b_plait_sf"/>
</dbReference>
<reference evidence="9" key="2">
    <citation type="submission" date="2021-02" db="UniProtKB">
        <authorList>
            <consortium name="EnsemblMetazoa"/>
        </authorList>
    </citation>
    <scope>IDENTIFICATION</scope>
    <source>
        <strain evidence="9">JHB</strain>
    </source>
</reference>
<dbReference type="eggNOG" id="KOG0118">
    <property type="taxonomic scope" value="Eukaryota"/>
</dbReference>
<dbReference type="PANTHER" id="PTHR22792">
    <property type="entry name" value="LUPUS LA PROTEIN-RELATED"/>
    <property type="match status" value="1"/>
</dbReference>
<dbReference type="KEGG" id="cqu:CpipJ_CPIJ005821"/>
<dbReference type="SMART" id="SM00360">
    <property type="entry name" value="RRM"/>
    <property type="match status" value="1"/>
</dbReference>
<dbReference type="OrthoDB" id="439993at2759"/>
<sequence>MSSEVAPAVAAEQQTGPAATSEEKVVSPGKKGRHRKKHKYNAIRQQMEFYFSDANLAKDRYLSQCIKEDPCENLLLNLHIPDAFIFLTGANLAIAEFLKFNRIKTLTDSVEDIAVALKNSELLELSEDRTKVHRVTEFQERVNCEDCTIYVESLPPKADHEWVRNVFSAYGKVVYVSLPTFKYSKKIKEFGFVEFEEETSVQKAIKTFQAFGGVLTFEDTEPEKLLSISSFGKEKEEEAKKEKEEAIAKPDDGKPAEEQDAKEESVEPPAKRVKKCEDDTSDGEPTKDSGNEESHSEVEGDKKDGEEGDKKKRRRRRGPSGVKKEIQQDDKVYELKIMSKKEWRRLRNKYLNLQRVEAKKLKKLFATSNNKVANKVQQNRTPNQTAGSKTVKSSPRVNFYGALTDEEAAAEVTKFEEHDQQNKQPLFSFEPGLIVNIRFRVPCANVKDFKAELKQFPYVKYIDLKEGDSQAFVRVDKPCSANALVKEYSMAEYSAQILSGETEKSYWDKIKGDREDKLNKKVKVEKVRGRSKLMKKVNTHIKFDDE</sequence>
<dbReference type="VEuPathDB" id="VectorBase:CQUJHB006936"/>
<dbReference type="InterPro" id="IPR000504">
    <property type="entry name" value="RRM_dom"/>
</dbReference>
<dbReference type="InterPro" id="IPR014886">
    <property type="entry name" value="La_xRRM"/>
</dbReference>
<dbReference type="VEuPathDB" id="VectorBase:CPIJ005821"/>
<evidence type="ECO:0000259" key="6">
    <source>
        <dbReference type="PROSITE" id="PS50961"/>
    </source>
</evidence>
<comment type="similarity">
    <text evidence="1">Belongs to the LARP7 family.</text>
</comment>
<dbReference type="PROSITE" id="PS51939">
    <property type="entry name" value="XRRM"/>
    <property type="match status" value="1"/>
</dbReference>
<feature type="domain" description="RRM" evidence="5">
    <location>
        <begin position="147"/>
        <end position="222"/>
    </location>
</feature>
<evidence type="ECO:0000256" key="2">
    <source>
        <dbReference type="ARBA" id="ARBA00022884"/>
    </source>
</evidence>
<proteinExistence type="inferred from homology"/>
<dbReference type="GO" id="GO:1990904">
    <property type="term" value="C:ribonucleoprotein complex"/>
    <property type="evidence" value="ECO:0007669"/>
    <property type="project" value="UniProtKB-UniRule"/>
</dbReference>
<dbReference type="SUPFAM" id="SSF54928">
    <property type="entry name" value="RNA-binding domain, RBD"/>
    <property type="match status" value="1"/>
</dbReference>
<dbReference type="InParanoid" id="B0WGK8"/>
<evidence type="ECO:0000313" key="8">
    <source>
        <dbReference type="EMBL" id="EDS27037.1"/>
    </source>
</evidence>
<evidence type="ECO:0000256" key="4">
    <source>
        <dbReference type="SAM" id="MobiDB-lite"/>
    </source>
</evidence>
<dbReference type="Gene3D" id="3.30.70.330">
    <property type="match status" value="2"/>
</dbReference>
<dbReference type="InterPro" id="IPR045180">
    <property type="entry name" value="La_dom_prot"/>
</dbReference>
<dbReference type="EnsemblMetazoa" id="CPIJ005821-RA">
    <property type="protein sequence ID" value="CPIJ005821-PA"/>
    <property type="gene ID" value="CPIJ005821"/>
</dbReference>
<keyword evidence="10" id="KW-1185">Reference proteome</keyword>
<dbReference type="Pfam" id="PF08777">
    <property type="entry name" value="RRM_3"/>
    <property type="match status" value="1"/>
</dbReference>
<dbReference type="InterPro" id="IPR036390">
    <property type="entry name" value="WH_DNA-bd_sf"/>
</dbReference>
<evidence type="ECO:0000259" key="7">
    <source>
        <dbReference type="PROSITE" id="PS51939"/>
    </source>
</evidence>
<feature type="domain" description="XRRM" evidence="7">
    <location>
        <begin position="428"/>
        <end position="539"/>
    </location>
</feature>
<feature type="region of interest" description="Disordered" evidence="4">
    <location>
        <begin position="228"/>
        <end position="327"/>
    </location>
</feature>
<dbReference type="PROSITE" id="PS50961">
    <property type="entry name" value="HTH_LA"/>
    <property type="match status" value="1"/>
</dbReference>
<dbReference type="Pfam" id="PF05383">
    <property type="entry name" value="La"/>
    <property type="match status" value="1"/>
</dbReference>
<dbReference type="OMA" id="WCSLRNK"/>
<feature type="compositionally biased region" description="Basic and acidic residues" evidence="4">
    <location>
        <begin position="284"/>
        <end position="310"/>
    </location>
</feature>
<dbReference type="Pfam" id="PF00076">
    <property type="entry name" value="RRM_1"/>
    <property type="match status" value="1"/>
</dbReference>
<evidence type="ECO:0000256" key="3">
    <source>
        <dbReference type="PROSITE-ProRule" id="PRU00332"/>
    </source>
</evidence>
<dbReference type="FunCoup" id="B0WGK8">
    <property type="interactions" value="1663"/>
</dbReference>
<name>B0WGK8_CULQU</name>
<gene>
    <name evidence="9" type="primary">6037995</name>
    <name evidence="8" type="ORF">CpipJ_CPIJ005821</name>
</gene>
<feature type="domain" description="HTH La-type RNA-binding" evidence="6">
    <location>
        <begin position="33"/>
        <end position="142"/>
    </location>
</feature>
<dbReference type="InterPro" id="IPR006630">
    <property type="entry name" value="La_HTH"/>
</dbReference>
<dbReference type="HOGENOM" id="CLU_020946_1_0_1"/>
<dbReference type="InterPro" id="IPR035979">
    <property type="entry name" value="RBD_domain_sf"/>
</dbReference>
<dbReference type="GO" id="GO:0003723">
    <property type="term" value="F:RNA binding"/>
    <property type="evidence" value="ECO:0007669"/>
    <property type="project" value="UniProtKB-UniRule"/>
</dbReference>
<dbReference type="PANTHER" id="PTHR22792:SF62">
    <property type="entry name" value="LA-RELATED PROTEIN 7"/>
    <property type="match status" value="1"/>
</dbReference>
<dbReference type="CDD" id="cd07323">
    <property type="entry name" value="LAM"/>
    <property type="match status" value="1"/>
</dbReference>
<reference evidence="8" key="1">
    <citation type="submission" date="2007-03" db="EMBL/GenBank/DDBJ databases">
        <title>Annotation of Culex pipiens quinquefasciatus.</title>
        <authorList>
            <consortium name="The Broad Institute Genome Sequencing Platform"/>
            <person name="Atkinson P.W."/>
            <person name="Hemingway J."/>
            <person name="Christensen B.M."/>
            <person name="Higgs S."/>
            <person name="Kodira C."/>
            <person name="Hannick L."/>
            <person name="Megy K."/>
            <person name="O'Leary S."/>
            <person name="Pearson M."/>
            <person name="Haas B.J."/>
            <person name="Mauceli E."/>
            <person name="Wortman J.R."/>
            <person name="Lee N.H."/>
            <person name="Guigo R."/>
            <person name="Stanke M."/>
            <person name="Alvarado L."/>
            <person name="Amedeo P."/>
            <person name="Antoine C.H."/>
            <person name="Arensburger P."/>
            <person name="Bidwell S.L."/>
            <person name="Crawford M."/>
            <person name="Camaro F."/>
            <person name="Devon K."/>
            <person name="Engels R."/>
            <person name="Hammond M."/>
            <person name="Howarth C."/>
            <person name="Koehrsen M."/>
            <person name="Lawson D."/>
            <person name="Montgomery P."/>
            <person name="Nene V."/>
            <person name="Nusbaum C."/>
            <person name="Puiu D."/>
            <person name="Romero-Severson J."/>
            <person name="Severson D.W."/>
            <person name="Shumway M."/>
            <person name="Sisk P."/>
            <person name="Stolte C."/>
            <person name="Zeng Q."/>
            <person name="Eisenstadt E."/>
            <person name="Fraser-Liggett C."/>
            <person name="Strausberg R."/>
            <person name="Galagan J."/>
            <person name="Birren B."/>
            <person name="Collins F.H."/>
        </authorList>
    </citation>
    <scope>NUCLEOTIDE SEQUENCE [LARGE SCALE GENOMIC DNA]</scope>
    <source>
        <strain evidence="8">JHB</strain>
    </source>
</reference>
<evidence type="ECO:0000259" key="5">
    <source>
        <dbReference type="PROSITE" id="PS50102"/>
    </source>
</evidence>
<dbReference type="AlphaFoldDB" id="B0WGK8"/>
<dbReference type="SMART" id="SM00715">
    <property type="entry name" value="LA"/>
    <property type="match status" value="1"/>
</dbReference>
<dbReference type="Gene3D" id="1.10.10.10">
    <property type="entry name" value="Winged helix-like DNA-binding domain superfamily/Winged helix DNA-binding domain"/>
    <property type="match status" value="1"/>
</dbReference>
<dbReference type="Proteomes" id="UP000002320">
    <property type="component" value="Unassembled WGS sequence"/>
</dbReference>
<dbReference type="EMBL" id="DS231927">
    <property type="protein sequence ID" value="EDS27037.1"/>
    <property type="molecule type" value="Genomic_DNA"/>
</dbReference>
<evidence type="ECO:0000256" key="1">
    <source>
        <dbReference type="ARBA" id="ARBA00008680"/>
    </source>
</evidence>
<feature type="compositionally biased region" description="Basic and acidic residues" evidence="4">
    <location>
        <begin position="232"/>
        <end position="265"/>
    </location>
</feature>
<dbReference type="SUPFAM" id="SSF46785">
    <property type="entry name" value="Winged helix' DNA-binding domain"/>
    <property type="match status" value="1"/>
</dbReference>
<accession>B0WGK8</accession>